<evidence type="ECO:0000256" key="4">
    <source>
        <dbReference type="SAM" id="MobiDB-lite"/>
    </source>
</evidence>
<dbReference type="SMART" id="SM00248">
    <property type="entry name" value="ANK"/>
    <property type="match status" value="3"/>
</dbReference>
<reference evidence="5" key="1">
    <citation type="submission" date="2021-01" db="UniProtKB">
        <authorList>
            <consortium name="EnsemblMetazoa"/>
        </authorList>
    </citation>
    <scope>IDENTIFICATION</scope>
</reference>
<evidence type="ECO:0000256" key="1">
    <source>
        <dbReference type="ARBA" id="ARBA00022737"/>
    </source>
</evidence>
<keyword evidence="2 3" id="KW-0040">ANK repeat</keyword>
<dbReference type="PANTHER" id="PTHR24171:SF9">
    <property type="entry name" value="ANKYRIN REPEAT DOMAIN-CONTAINING PROTEIN 39"/>
    <property type="match status" value="1"/>
</dbReference>
<protein>
    <submittedName>
        <fullName evidence="5">Uncharacterized protein</fullName>
    </submittedName>
</protein>
<dbReference type="Gene3D" id="1.25.40.20">
    <property type="entry name" value="Ankyrin repeat-containing domain"/>
    <property type="match status" value="2"/>
</dbReference>
<dbReference type="GeneID" id="136815210"/>
<dbReference type="RefSeq" id="XP_066927756.1">
    <property type="nucleotide sequence ID" value="XM_067071655.1"/>
</dbReference>
<dbReference type="EnsemblMetazoa" id="CLYHEMT012635.1">
    <property type="protein sequence ID" value="CLYHEMP012635.1"/>
    <property type="gene ID" value="CLYHEMG012635"/>
</dbReference>
<name>A0A7M5UNT9_9CNID</name>
<keyword evidence="6" id="KW-1185">Reference proteome</keyword>
<dbReference type="OrthoDB" id="539213at2759"/>
<dbReference type="PANTHER" id="PTHR24171">
    <property type="entry name" value="ANKYRIN REPEAT DOMAIN-CONTAINING PROTEIN 39-RELATED"/>
    <property type="match status" value="1"/>
</dbReference>
<dbReference type="Pfam" id="PF12796">
    <property type="entry name" value="Ank_2"/>
    <property type="match status" value="1"/>
</dbReference>
<dbReference type="EnsemblMetazoa" id="CLYHEMT012635.2">
    <property type="protein sequence ID" value="CLYHEMP012635.2"/>
    <property type="gene ID" value="CLYHEMG012635"/>
</dbReference>
<feature type="repeat" description="ANK" evidence="3">
    <location>
        <begin position="160"/>
        <end position="192"/>
    </location>
</feature>
<evidence type="ECO:0000256" key="2">
    <source>
        <dbReference type="ARBA" id="ARBA00023043"/>
    </source>
</evidence>
<feature type="compositionally biased region" description="Basic and acidic residues" evidence="4">
    <location>
        <begin position="1"/>
        <end position="16"/>
    </location>
</feature>
<dbReference type="PROSITE" id="PS50297">
    <property type="entry name" value="ANK_REP_REGION"/>
    <property type="match status" value="2"/>
</dbReference>
<keyword evidence="1" id="KW-0677">Repeat</keyword>
<feature type="repeat" description="ANK" evidence="3">
    <location>
        <begin position="127"/>
        <end position="159"/>
    </location>
</feature>
<organism evidence="5 6">
    <name type="scientific">Clytia hemisphaerica</name>
    <dbReference type="NCBI Taxonomy" id="252671"/>
    <lineage>
        <taxon>Eukaryota</taxon>
        <taxon>Metazoa</taxon>
        <taxon>Cnidaria</taxon>
        <taxon>Hydrozoa</taxon>
        <taxon>Hydroidolina</taxon>
        <taxon>Leptothecata</taxon>
        <taxon>Obeliida</taxon>
        <taxon>Clytiidae</taxon>
        <taxon>Clytia</taxon>
    </lineage>
</organism>
<dbReference type="Pfam" id="PF00023">
    <property type="entry name" value="Ank"/>
    <property type="match status" value="1"/>
</dbReference>
<dbReference type="InterPro" id="IPR036770">
    <property type="entry name" value="Ankyrin_rpt-contain_sf"/>
</dbReference>
<proteinExistence type="predicted"/>
<evidence type="ECO:0000313" key="5">
    <source>
        <dbReference type="EnsemblMetazoa" id="CLYHEMP012635.1"/>
    </source>
</evidence>
<feature type="repeat" description="ANK" evidence="3">
    <location>
        <begin position="94"/>
        <end position="126"/>
    </location>
</feature>
<evidence type="ECO:0000313" key="6">
    <source>
        <dbReference type="Proteomes" id="UP000594262"/>
    </source>
</evidence>
<dbReference type="InterPro" id="IPR002110">
    <property type="entry name" value="Ankyrin_rpt"/>
</dbReference>
<dbReference type="AlphaFoldDB" id="A0A7M5UNT9"/>
<evidence type="ECO:0000256" key="3">
    <source>
        <dbReference type="PROSITE-ProRule" id="PRU00023"/>
    </source>
</evidence>
<dbReference type="PRINTS" id="PR01415">
    <property type="entry name" value="ANKYRIN"/>
</dbReference>
<accession>A0A7M5UNT9</accession>
<dbReference type="RefSeq" id="XP_066927757.1">
    <property type="nucleotide sequence ID" value="XM_067071656.1"/>
</dbReference>
<dbReference type="Proteomes" id="UP000594262">
    <property type="component" value="Unplaced"/>
</dbReference>
<dbReference type="PROSITE" id="PS50088">
    <property type="entry name" value="ANK_REPEAT"/>
    <property type="match status" value="3"/>
</dbReference>
<dbReference type="SUPFAM" id="SSF48403">
    <property type="entry name" value="Ankyrin repeat"/>
    <property type="match status" value="1"/>
</dbReference>
<sequence>MGSDKDAKKEPTEAQKRAAKAKKEKQMKGFIAQCVQQNQNVEDEERRILSILRQGGLDYQPNPDNLHEAAKKGLDHQVIAMLKKGFGVDTLDKDGNTPLFYASENDRFQTAVILLDYKANVNHKSKHGFTPLMYAAWKGHVDLVSLLIKHGADVKAVNANNDTALHFAALCGFSMVSLILRQAGAETDPKNSKKKKPLDQGETFVKELELTLTEKIPKDSSIEFQESKSLFGIRRVAREVAKYADS</sequence>
<feature type="region of interest" description="Disordered" evidence="4">
    <location>
        <begin position="1"/>
        <end position="24"/>
    </location>
</feature>